<organism evidence="1 2">
    <name type="scientific">Cladobotryum mycophilum</name>
    <dbReference type="NCBI Taxonomy" id="491253"/>
    <lineage>
        <taxon>Eukaryota</taxon>
        <taxon>Fungi</taxon>
        <taxon>Dikarya</taxon>
        <taxon>Ascomycota</taxon>
        <taxon>Pezizomycotina</taxon>
        <taxon>Sordariomycetes</taxon>
        <taxon>Hypocreomycetidae</taxon>
        <taxon>Hypocreales</taxon>
        <taxon>Hypocreaceae</taxon>
        <taxon>Cladobotryum</taxon>
    </lineage>
</organism>
<accession>A0ABR0SMS9</accession>
<gene>
    <name evidence="1" type="ORF">PT974_06905</name>
</gene>
<keyword evidence="2" id="KW-1185">Reference proteome</keyword>
<reference evidence="1 2" key="1">
    <citation type="submission" date="2024-01" db="EMBL/GenBank/DDBJ databases">
        <title>Complete genome of Cladobotryum mycophilum ATHUM6906.</title>
        <authorList>
            <person name="Christinaki A.C."/>
            <person name="Myridakis A.I."/>
            <person name="Kouvelis V.N."/>
        </authorList>
    </citation>
    <scope>NUCLEOTIDE SEQUENCE [LARGE SCALE GENOMIC DNA]</scope>
    <source>
        <strain evidence="1 2">ATHUM6906</strain>
    </source>
</reference>
<name>A0ABR0SMS9_9HYPO</name>
<evidence type="ECO:0000313" key="1">
    <source>
        <dbReference type="EMBL" id="KAK5993474.1"/>
    </source>
</evidence>
<proteinExistence type="predicted"/>
<dbReference type="EMBL" id="JAVFKD010000012">
    <property type="protein sequence ID" value="KAK5993474.1"/>
    <property type="molecule type" value="Genomic_DNA"/>
</dbReference>
<evidence type="ECO:0000313" key="2">
    <source>
        <dbReference type="Proteomes" id="UP001338125"/>
    </source>
</evidence>
<dbReference type="Proteomes" id="UP001338125">
    <property type="component" value="Unassembled WGS sequence"/>
</dbReference>
<evidence type="ECO:0008006" key="3">
    <source>
        <dbReference type="Google" id="ProtNLM"/>
    </source>
</evidence>
<comment type="caution">
    <text evidence="1">The sequence shown here is derived from an EMBL/GenBank/DDBJ whole genome shotgun (WGS) entry which is preliminary data.</text>
</comment>
<sequence>MNLTDLPIDILVLLPSHLHNVEDFANLSSSCRLFHSIYANTSPELILQLAAASTSTFFSPSPHFLVAATARQLGEWALRNDDNLRALEASFQGGIDGIYRLCLKHSSLSIERIRELHVSRCNVIDPFADRIRDPEMLEIRPASVRATYQLIILGELFSRTVTTILDPSSPSPRITLMQRLEFIKYCIPDGSCLATKGGPVVQAIGPYAPENLPRLPWDQKTLHRVLVCAHRAELWTKFWMQAIPVAGSIFSQSWRNELWMEALLCQGFDTAELLIQRGDISPQALGRLLKVTQQIATLDDEWKPPGDYGAVGSMFKLSDWPRLATEMEAWRISARLRKQSKSASLE</sequence>
<protein>
    <recommendedName>
        <fullName evidence="3">F-box domain-containing protein</fullName>
    </recommendedName>
</protein>